<keyword evidence="1 2" id="KW-0378">Hydrolase</keyword>
<dbReference type="EMBL" id="CTKE01000025">
    <property type="protein sequence ID" value="CQI96685.1"/>
    <property type="molecule type" value="Genomic_DNA"/>
</dbReference>
<dbReference type="GO" id="GO:0047632">
    <property type="term" value="F:agmatine deiminase activity"/>
    <property type="evidence" value="ECO:0007669"/>
    <property type="project" value="UniProtKB-UniRule"/>
</dbReference>
<evidence type="ECO:0000313" key="4">
    <source>
        <dbReference type="Proteomes" id="UP000042054"/>
    </source>
</evidence>
<dbReference type="NCBIfam" id="NF010070">
    <property type="entry name" value="PRK13551.1"/>
    <property type="match status" value="1"/>
</dbReference>
<dbReference type="HAMAP" id="MF_01841">
    <property type="entry name" value="Agmatine_deimin"/>
    <property type="match status" value="1"/>
</dbReference>
<dbReference type="RefSeq" id="WP_050535445.1">
    <property type="nucleotide sequence ID" value="NZ_CTKE01000025.1"/>
</dbReference>
<sequence>MSVPDHILQGHIAPGCASQALPSTPRQDGFFMPAEWAKQDAVWMLWPYRQDNWRGKGIPAQQTFAKVAKAISRTTPVFMGVPAEFMAQAKATLPANVTLVEMASDDAWMRDTGPTMVINGTGERRAVDWQFNAWGGLNGGLYSDWQQDEKVAVQVSDFLNNAHYSAPLVLEGGSIHTDGEGTLLTTAECLLNPNRNPHLNQAQIEQLLREYLGVTHFIWLQDGVYNDETDGHIDNMCCFVRPGEVALHWTDDQQDPQYARSVAAFEVLSNAVDAKGRKLKIWKLPAPGPLYNTEAETFDVLSSDAVPRTAGERLAGSYVNFLISNQQIIYPLLDSRTDGLAQDLLQQMFPDYAIVGVPAREILLGGGNIHCITQQIPTP</sequence>
<name>A0A0U1HXW4_YERRO</name>
<dbReference type="InterPro" id="IPR007466">
    <property type="entry name" value="Peptidyl-Arg-deiminase_porph"/>
</dbReference>
<accession>A0A0U1HXW4</accession>
<dbReference type="PANTHER" id="PTHR31377:SF0">
    <property type="entry name" value="AGMATINE DEIMINASE-RELATED"/>
    <property type="match status" value="1"/>
</dbReference>
<comment type="similarity">
    <text evidence="2">Belongs to the agmatine deiminase family.</text>
</comment>
<protein>
    <recommendedName>
        <fullName evidence="2">Putative agmatine deiminase</fullName>
        <ecNumber evidence="2">3.5.3.12</ecNumber>
    </recommendedName>
    <alternativeName>
        <fullName evidence="2">Agmatine iminohydrolase</fullName>
    </alternativeName>
</protein>
<dbReference type="AlphaFoldDB" id="A0A0U1HXW4"/>
<dbReference type="InterPro" id="IPR017754">
    <property type="entry name" value="Agmatine_deiminase"/>
</dbReference>
<dbReference type="GO" id="GO:0004668">
    <property type="term" value="F:protein-arginine deiminase activity"/>
    <property type="evidence" value="ECO:0007669"/>
    <property type="project" value="InterPro"/>
</dbReference>
<dbReference type="Proteomes" id="UP000042054">
    <property type="component" value="Unassembled WGS sequence"/>
</dbReference>
<feature type="active site" description="Amidino-cysteine intermediate" evidence="2">
    <location>
        <position position="371"/>
    </location>
</feature>
<dbReference type="SUPFAM" id="SSF55909">
    <property type="entry name" value="Pentein"/>
    <property type="match status" value="1"/>
</dbReference>
<evidence type="ECO:0000313" key="3">
    <source>
        <dbReference type="EMBL" id="CQI96685.1"/>
    </source>
</evidence>
<dbReference type="NCBIfam" id="TIGR03380">
    <property type="entry name" value="agmatine_aguA"/>
    <property type="match status" value="1"/>
</dbReference>
<proteinExistence type="inferred from homology"/>
<gene>
    <name evidence="2 3" type="primary">aguA</name>
    <name evidence="3" type="ORF">ERS008555_03684</name>
</gene>
<dbReference type="Gene3D" id="3.75.10.10">
    <property type="entry name" value="L-arginine/glycine Amidinotransferase, Chain A"/>
    <property type="match status" value="1"/>
</dbReference>
<dbReference type="OrthoDB" id="9808013at2"/>
<comment type="catalytic activity">
    <reaction evidence="2">
        <text>agmatine + H2O = N-carbamoylputrescine + NH4(+)</text>
        <dbReference type="Rhea" id="RHEA:18037"/>
        <dbReference type="ChEBI" id="CHEBI:15377"/>
        <dbReference type="ChEBI" id="CHEBI:28938"/>
        <dbReference type="ChEBI" id="CHEBI:58145"/>
        <dbReference type="ChEBI" id="CHEBI:58318"/>
        <dbReference type="EC" id="3.5.3.12"/>
    </reaction>
</comment>
<dbReference type="GO" id="GO:0009446">
    <property type="term" value="P:putrescine biosynthetic process"/>
    <property type="evidence" value="ECO:0007669"/>
    <property type="project" value="InterPro"/>
</dbReference>
<dbReference type="STRING" id="29485.CH64_1820"/>
<evidence type="ECO:0000256" key="2">
    <source>
        <dbReference type="HAMAP-Rule" id="MF_01841"/>
    </source>
</evidence>
<dbReference type="EC" id="3.5.3.12" evidence="2"/>
<dbReference type="PANTHER" id="PTHR31377">
    <property type="entry name" value="AGMATINE DEIMINASE-RELATED"/>
    <property type="match status" value="1"/>
</dbReference>
<organism evidence="3 4">
    <name type="scientific">Yersinia rohdei</name>
    <dbReference type="NCBI Taxonomy" id="29485"/>
    <lineage>
        <taxon>Bacteria</taxon>
        <taxon>Pseudomonadati</taxon>
        <taxon>Pseudomonadota</taxon>
        <taxon>Gammaproteobacteria</taxon>
        <taxon>Enterobacterales</taxon>
        <taxon>Yersiniaceae</taxon>
        <taxon>Yersinia</taxon>
    </lineage>
</organism>
<evidence type="ECO:0000256" key="1">
    <source>
        <dbReference type="ARBA" id="ARBA00022801"/>
    </source>
</evidence>
<reference evidence="3 4" key="1">
    <citation type="submission" date="2015-03" db="EMBL/GenBank/DDBJ databases">
        <authorList>
            <person name="Murphy D."/>
        </authorList>
    </citation>
    <scope>NUCLEOTIDE SEQUENCE [LARGE SCALE GENOMIC DNA]</scope>
    <source>
        <strain evidence="3 4">68/02</strain>
    </source>
</reference>
<dbReference type="Pfam" id="PF04371">
    <property type="entry name" value="PAD_porph"/>
    <property type="match status" value="1"/>
</dbReference>